<proteinExistence type="predicted"/>
<dbReference type="OrthoDB" id="9780507at2"/>
<evidence type="ECO:0000259" key="1">
    <source>
        <dbReference type="Pfam" id="PF01569"/>
    </source>
</evidence>
<accession>A0A1B1A595</accession>
<name>A0A1B1A595_9RHOB</name>
<dbReference type="GeneID" id="28250785"/>
<dbReference type="Gene3D" id="1.20.144.10">
    <property type="entry name" value="Phosphatidic acid phosphatase type 2/haloperoxidase"/>
    <property type="match status" value="1"/>
</dbReference>
<sequence>MMTALMLSREGIIGHWQPPAAKAVSRFDTASLEHLAGTPQAAVIDYELIAPVVINLVAQEADAPDGVAYLCHADALGSASKVDLMRLAAPGADIFERQLDYLHHYADLRADRMEEIDVQLSDLTSFFSALAHFHPARSKAIFRFIAAALRFCATVQFRIKHGFGCPRPARFSAQVQPMIQTPDHGTLPSGHATEAIFLATLFKAMAEELATTLQGDAASWLSQFCSQCDRLAVRIAVSRTVAGVHFPVDSAAGAVLGDTLARYVLARVQTPAPNETEAAPLQWRQLDAQMQAFGAADYNIDTLDALRTGCAINDQTVTSLTTVDLALRHSPQLHWLWQTCVDELHRSAALQEA</sequence>
<dbReference type="AlphaFoldDB" id="A0A1B1A595"/>
<dbReference type="SUPFAM" id="SSF48317">
    <property type="entry name" value="Acid phosphatase/Vanadium-dependent haloperoxidase"/>
    <property type="match status" value="1"/>
</dbReference>
<dbReference type="EMBL" id="CP015230">
    <property type="protein sequence ID" value="ANP41706.1"/>
    <property type="molecule type" value="Genomic_DNA"/>
</dbReference>
<reference evidence="2 3" key="1">
    <citation type="journal article" date="2016" name="ISME J.">
        <title>Global occurrence and heterogeneity of the Roseobacter-clade species Ruegeria mobilis.</title>
        <authorList>
            <person name="Sonnenschein E."/>
            <person name="Gram L."/>
        </authorList>
    </citation>
    <scope>NUCLEOTIDE SEQUENCE [LARGE SCALE GENOMIC DNA]</scope>
    <source>
        <strain evidence="2 3">F1926</strain>
    </source>
</reference>
<dbReference type="Proteomes" id="UP000013243">
    <property type="component" value="Chromosome"/>
</dbReference>
<dbReference type="InterPro" id="IPR036938">
    <property type="entry name" value="PAP2/HPO_sf"/>
</dbReference>
<evidence type="ECO:0000313" key="2">
    <source>
        <dbReference type="EMBL" id="ANP41706.1"/>
    </source>
</evidence>
<protein>
    <submittedName>
        <fullName evidence="2">Phosphatidic acid phosphatase</fullName>
    </submittedName>
</protein>
<evidence type="ECO:0000313" key="3">
    <source>
        <dbReference type="Proteomes" id="UP000013243"/>
    </source>
</evidence>
<dbReference type="InterPro" id="IPR000326">
    <property type="entry name" value="PAP2/HPO"/>
</dbReference>
<organism evidence="2 3">
    <name type="scientific">Tritonibacter mobilis F1926</name>
    <dbReference type="NCBI Taxonomy" id="1265309"/>
    <lineage>
        <taxon>Bacteria</taxon>
        <taxon>Pseudomonadati</taxon>
        <taxon>Pseudomonadota</taxon>
        <taxon>Alphaproteobacteria</taxon>
        <taxon>Rhodobacterales</taxon>
        <taxon>Paracoccaceae</taxon>
        <taxon>Tritonibacter</taxon>
    </lineage>
</organism>
<dbReference type="KEGG" id="rmb:K529_013085"/>
<dbReference type="RefSeq" id="WP_005656605.1">
    <property type="nucleotide sequence ID" value="NZ_CP015230.1"/>
</dbReference>
<dbReference type="Pfam" id="PF01569">
    <property type="entry name" value="PAP2"/>
    <property type="match status" value="1"/>
</dbReference>
<dbReference type="STRING" id="1265309.K529_013085"/>
<gene>
    <name evidence="2" type="ORF">K529_013085</name>
</gene>
<feature type="domain" description="Phosphatidic acid phosphatase type 2/haloperoxidase" evidence="1">
    <location>
        <begin position="147"/>
        <end position="268"/>
    </location>
</feature>